<dbReference type="Pfam" id="PF01051">
    <property type="entry name" value="Rep3_N"/>
    <property type="match status" value="1"/>
</dbReference>
<evidence type="ECO:0000313" key="4">
    <source>
        <dbReference type="Proteomes" id="UP001354989"/>
    </source>
</evidence>
<evidence type="ECO:0000256" key="1">
    <source>
        <dbReference type="ARBA" id="ARBA00038283"/>
    </source>
</evidence>
<comment type="similarity">
    <text evidence="1">Belongs to the initiator RepB protein family.</text>
</comment>
<reference evidence="3 4" key="1">
    <citation type="submission" date="2021-12" db="EMBL/GenBank/DDBJ databases">
        <title>Genome sequencing of bacteria with rrn-lacking chromosome and rrn-plasmid.</title>
        <authorList>
            <person name="Anda M."/>
            <person name="Iwasaki W."/>
        </authorList>
    </citation>
    <scope>NUCLEOTIDE SEQUENCE [LARGE SCALE GENOMIC DNA]</scope>
    <source>
        <strain evidence="3 4">NBRC 101262</strain>
        <plasmid evidence="3 4">pPP3</plasmid>
    </source>
</reference>
<feature type="domain" description="Initiator Rep protein WH1" evidence="2">
    <location>
        <begin position="15"/>
        <end position="158"/>
    </location>
</feature>
<evidence type="ECO:0000313" key="3">
    <source>
        <dbReference type="EMBL" id="BDD01698.1"/>
    </source>
</evidence>
<dbReference type="SUPFAM" id="SSF46785">
    <property type="entry name" value="Winged helix' DNA-binding domain"/>
    <property type="match status" value="2"/>
</dbReference>
<evidence type="ECO:0000259" key="2">
    <source>
        <dbReference type="Pfam" id="PF01051"/>
    </source>
</evidence>
<keyword evidence="4" id="KW-1185">Reference proteome</keyword>
<accession>A0ABN6LES9</accession>
<dbReference type="Proteomes" id="UP001354989">
    <property type="component" value="Plasmid pPP3"/>
</dbReference>
<protein>
    <recommendedName>
        <fullName evidence="2">Initiator Rep protein WH1 domain-containing protein</fullName>
    </recommendedName>
</protein>
<gene>
    <name evidence="3" type="ORF">PEPS_39780</name>
</gene>
<organism evidence="3 4">
    <name type="scientific">Persicobacter psychrovividus</name>
    <dbReference type="NCBI Taxonomy" id="387638"/>
    <lineage>
        <taxon>Bacteria</taxon>
        <taxon>Pseudomonadati</taxon>
        <taxon>Bacteroidota</taxon>
        <taxon>Cytophagia</taxon>
        <taxon>Cytophagales</taxon>
        <taxon>Persicobacteraceae</taxon>
        <taxon>Persicobacter</taxon>
    </lineage>
</organism>
<geneLocation type="plasmid" evidence="3 4">
    <name>pPP3</name>
</geneLocation>
<dbReference type="EMBL" id="AP025295">
    <property type="protein sequence ID" value="BDD01698.1"/>
    <property type="molecule type" value="Genomic_DNA"/>
</dbReference>
<proteinExistence type="inferred from homology"/>
<dbReference type="RefSeq" id="WP_338398880.1">
    <property type="nucleotide sequence ID" value="NZ_AP025295.1"/>
</dbReference>
<dbReference type="Pfam" id="PF21205">
    <property type="entry name" value="Rep3_C"/>
    <property type="match status" value="1"/>
</dbReference>
<dbReference type="Gene3D" id="1.10.10.10">
    <property type="entry name" value="Winged helix-like DNA-binding domain superfamily/Winged helix DNA-binding domain"/>
    <property type="match status" value="2"/>
</dbReference>
<name>A0ABN6LES9_9BACT</name>
<dbReference type="InterPro" id="IPR036388">
    <property type="entry name" value="WH-like_DNA-bd_sf"/>
</dbReference>
<keyword evidence="3" id="KW-0614">Plasmid</keyword>
<sequence>MNITDRSVAGIKNYKIVKSNKLINSKHTLSPLQWRLILLTAAQIRKDDTEFNECCIGLRELFDLKKGDKISDKYNQAREAAVGLTNSSVYIQKGKHWVAFPFVTKAEGNEGEDFIKIRFAQEMKPFFLQLNAGEYTAYKPINCWGFVSGHSFRLYELLIQYFPNINKRNFTLDSFKNLLNVEDKYKRFSDLKRRVIEPAVHDINSYEPSGMFVEYEIKRRGRSVTDIIFYMSKKGNALVSDAAAAEMGKVNIEEPAANQAALNFDKVSAEEVVPIPNLSEDEEILAAIGFKAKNKAEQQKALEAISHLIRQYGLIQVHKKVFVVQQAANVSSPIGYLTMALKDDYQLKEPAKATAKASDAQSAYVQNKQKEQQARTAKVLHKKKQDAISKEFDKFWKDLCFQYLNENIFGQYPNYVAYLNSDASAYERKFLEEWNKNKPSAEAKKYFGRWIIGQIGTKEHQAYLKEGVKYYAQKHHDFDWDAL</sequence>
<dbReference type="InterPro" id="IPR000525">
    <property type="entry name" value="Initiator_Rep_WH1"/>
</dbReference>
<dbReference type="InterPro" id="IPR036390">
    <property type="entry name" value="WH_DNA-bd_sf"/>
</dbReference>